<keyword evidence="1" id="KW-0472">Membrane</keyword>
<dbReference type="RefSeq" id="XP_040718509.1">
    <property type="nucleotide sequence ID" value="XM_040861777.1"/>
</dbReference>
<dbReference type="AlphaFoldDB" id="A0A1Y2E9K2"/>
<keyword evidence="1" id="KW-0812">Transmembrane</keyword>
<organism evidence="2 3">
    <name type="scientific">Pseudomassariella vexata</name>
    <dbReference type="NCBI Taxonomy" id="1141098"/>
    <lineage>
        <taxon>Eukaryota</taxon>
        <taxon>Fungi</taxon>
        <taxon>Dikarya</taxon>
        <taxon>Ascomycota</taxon>
        <taxon>Pezizomycotina</taxon>
        <taxon>Sordariomycetes</taxon>
        <taxon>Xylariomycetidae</taxon>
        <taxon>Amphisphaeriales</taxon>
        <taxon>Pseudomassariaceae</taxon>
        <taxon>Pseudomassariella</taxon>
    </lineage>
</organism>
<dbReference type="STRING" id="1141098.A0A1Y2E9K2"/>
<feature type="transmembrane region" description="Helical" evidence="1">
    <location>
        <begin position="163"/>
        <end position="186"/>
    </location>
</feature>
<gene>
    <name evidence="2" type="ORF">BCR38DRAFT_455288</name>
</gene>
<dbReference type="Proteomes" id="UP000193689">
    <property type="component" value="Unassembled WGS sequence"/>
</dbReference>
<evidence type="ECO:0000313" key="2">
    <source>
        <dbReference type="EMBL" id="ORY68222.1"/>
    </source>
</evidence>
<keyword evidence="1" id="KW-1133">Transmembrane helix</keyword>
<protein>
    <recommendedName>
        <fullName evidence="4">MARVEL domain-containing protein</fullName>
    </recommendedName>
</protein>
<dbReference type="InParanoid" id="A0A1Y2E9K2"/>
<evidence type="ECO:0000313" key="3">
    <source>
        <dbReference type="Proteomes" id="UP000193689"/>
    </source>
</evidence>
<accession>A0A1Y2E9K2</accession>
<sequence>MASTTTASGSLVYERRVARIHKYHWPALQLNVWMLIMLVASCTIIGVFATLIGVQQRLGLHVPWYFAYFISVAALTIVFLGILLWLISQRRLLPSIVIIGAFMFFVLWMVGLIVTSIELWGPTGSVSSNCNLLVFNNTPDPGNNQGNLAWLEQRSICQSWQAVFAFALVGAIFFLWIIVMAVQVFYDET</sequence>
<feature type="transmembrane region" description="Helical" evidence="1">
    <location>
        <begin position="93"/>
        <end position="114"/>
    </location>
</feature>
<dbReference type="OrthoDB" id="3930290at2759"/>
<evidence type="ECO:0008006" key="4">
    <source>
        <dbReference type="Google" id="ProtNLM"/>
    </source>
</evidence>
<proteinExistence type="predicted"/>
<keyword evidence="3" id="KW-1185">Reference proteome</keyword>
<feature type="transmembrane region" description="Helical" evidence="1">
    <location>
        <begin position="66"/>
        <end position="87"/>
    </location>
</feature>
<evidence type="ECO:0000256" key="1">
    <source>
        <dbReference type="SAM" id="Phobius"/>
    </source>
</evidence>
<dbReference type="GeneID" id="63777989"/>
<reference evidence="2 3" key="1">
    <citation type="submission" date="2016-07" db="EMBL/GenBank/DDBJ databases">
        <title>Pervasive Adenine N6-methylation of Active Genes in Fungi.</title>
        <authorList>
            <consortium name="DOE Joint Genome Institute"/>
            <person name="Mondo S.J."/>
            <person name="Dannebaum R.O."/>
            <person name="Kuo R.C."/>
            <person name="Labutti K."/>
            <person name="Haridas S."/>
            <person name="Kuo A."/>
            <person name="Salamov A."/>
            <person name="Ahrendt S.R."/>
            <person name="Lipzen A."/>
            <person name="Sullivan W."/>
            <person name="Andreopoulos W.B."/>
            <person name="Clum A."/>
            <person name="Lindquist E."/>
            <person name="Daum C."/>
            <person name="Ramamoorthy G.K."/>
            <person name="Gryganskyi A."/>
            <person name="Culley D."/>
            <person name="Magnuson J.K."/>
            <person name="James T.Y."/>
            <person name="O'Malley M.A."/>
            <person name="Stajich J.E."/>
            <person name="Spatafora J.W."/>
            <person name="Visel A."/>
            <person name="Grigoriev I.V."/>
        </authorList>
    </citation>
    <scope>NUCLEOTIDE SEQUENCE [LARGE SCALE GENOMIC DNA]</scope>
    <source>
        <strain evidence="2 3">CBS 129021</strain>
    </source>
</reference>
<dbReference type="EMBL" id="MCFJ01000003">
    <property type="protein sequence ID" value="ORY68222.1"/>
    <property type="molecule type" value="Genomic_DNA"/>
</dbReference>
<comment type="caution">
    <text evidence="2">The sequence shown here is derived from an EMBL/GenBank/DDBJ whole genome shotgun (WGS) entry which is preliminary data.</text>
</comment>
<name>A0A1Y2E9K2_9PEZI</name>
<feature type="transmembrane region" description="Helical" evidence="1">
    <location>
        <begin position="32"/>
        <end position="54"/>
    </location>
</feature>